<feature type="compositionally biased region" description="Polar residues" evidence="1">
    <location>
        <begin position="514"/>
        <end position="538"/>
    </location>
</feature>
<dbReference type="EMBL" id="JADCUA010000001">
    <property type="protein sequence ID" value="KAH9843548.1"/>
    <property type="molecule type" value="Genomic_DNA"/>
</dbReference>
<evidence type="ECO:0000313" key="3">
    <source>
        <dbReference type="EMBL" id="KAH9843548.1"/>
    </source>
</evidence>
<dbReference type="GeneID" id="71998788"/>
<evidence type="ECO:0000313" key="4">
    <source>
        <dbReference type="Proteomes" id="UP000814176"/>
    </source>
</evidence>
<organism evidence="3 4">
    <name type="scientific">Rhodofomes roseus</name>
    <dbReference type="NCBI Taxonomy" id="34475"/>
    <lineage>
        <taxon>Eukaryota</taxon>
        <taxon>Fungi</taxon>
        <taxon>Dikarya</taxon>
        <taxon>Basidiomycota</taxon>
        <taxon>Agaricomycotina</taxon>
        <taxon>Agaricomycetes</taxon>
        <taxon>Polyporales</taxon>
        <taxon>Rhodofomes</taxon>
    </lineage>
</organism>
<dbReference type="InterPro" id="IPR003607">
    <property type="entry name" value="HD/PDEase_dom"/>
</dbReference>
<dbReference type="Pfam" id="PF01966">
    <property type="entry name" value="HD"/>
    <property type="match status" value="1"/>
</dbReference>
<dbReference type="Proteomes" id="UP000814176">
    <property type="component" value="Unassembled WGS sequence"/>
</dbReference>
<dbReference type="InterPro" id="IPR045509">
    <property type="entry name" value="HD_assoc_2"/>
</dbReference>
<dbReference type="Pfam" id="PF19276">
    <property type="entry name" value="HD_assoc_2"/>
    <property type="match status" value="1"/>
</dbReference>
<gene>
    <name evidence="3" type="ORF">C8Q71DRAFT_3591</name>
</gene>
<reference evidence="3 4" key="1">
    <citation type="journal article" date="2021" name="Environ. Microbiol.">
        <title>Gene family expansions and transcriptome signatures uncover fungal adaptations to wood decay.</title>
        <authorList>
            <person name="Hage H."/>
            <person name="Miyauchi S."/>
            <person name="Viragh M."/>
            <person name="Drula E."/>
            <person name="Min B."/>
            <person name="Chaduli D."/>
            <person name="Navarro D."/>
            <person name="Favel A."/>
            <person name="Norest M."/>
            <person name="Lesage-Meessen L."/>
            <person name="Balint B."/>
            <person name="Merenyi Z."/>
            <person name="de Eugenio L."/>
            <person name="Morin E."/>
            <person name="Martinez A.T."/>
            <person name="Baldrian P."/>
            <person name="Stursova M."/>
            <person name="Martinez M.J."/>
            <person name="Novotny C."/>
            <person name="Magnuson J.K."/>
            <person name="Spatafora J.W."/>
            <person name="Maurice S."/>
            <person name="Pangilinan J."/>
            <person name="Andreopoulos W."/>
            <person name="LaButti K."/>
            <person name="Hundley H."/>
            <person name="Na H."/>
            <person name="Kuo A."/>
            <person name="Barry K."/>
            <person name="Lipzen A."/>
            <person name="Henrissat B."/>
            <person name="Riley R."/>
            <person name="Ahrendt S."/>
            <person name="Nagy L.G."/>
            <person name="Grigoriev I.V."/>
            <person name="Martin F."/>
            <person name="Rosso M.N."/>
        </authorList>
    </citation>
    <scope>NUCLEOTIDE SEQUENCE [LARGE SCALE GENOMIC DNA]</scope>
    <source>
        <strain evidence="3 4">CIRM-BRFM 1785</strain>
    </source>
</reference>
<dbReference type="RefSeq" id="XP_047784358.1">
    <property type="nucleotide sequence ID" value="XM_047918056.1"/>
</dbReference>
<name>A0ABQ8KWZ0_9APHY</name>
<evidence type="ECO:0000259" key="2">
    <source>
        <dbReference type="SMART" id="SM00471"/>
    </source>
</evidence>
<proteinExistence type="predicted"/>
<protein>
    <recommendedName>
        <fullName evidence="2">HD/PDEase domain-containing protein</fullName>
    </recommendedName>
</protein>
<dbReference type="SUPFAM" id="SSF109604">
    <property type="entry name" value="HD-domain/PDEase-like"/>
    <property type="match status" value="1"/>
</dbReference>
<keyword evidence="4" id="KW-1185">Reference proteome</keyword>
<evidence type="ECO:0000256" key="1">
    <source>
        <dbReference type="SAM" id="MobiDB-lite"/>
    </source>
</evidence>
<feature type="domain" description="HD/PDEase" evidence="2">
    <location>
        <begin position="69"/>
        <end position="216"/>
    </location>
</feature>
<dbReference type="Gene3D" id="3.30.70.2760">
    <property type="match status" value="1"/>
</dbReference>
<sequence>MRLMDENDDKVEESQTRPTPLLNVRRFKDPIHDFIPFSYEVCAIIDTPQFQRLRNIKQLGTSYYVWPGASHNRFEHSLGVAHLAELMAEHLQSYQPGLNITRRDVKCVTIAGLCHDLGHGPWSHVWDGMFIPRALPGIEWSHEDSSDMMFDALIRENDLDISEEDASFIKAMIAGDPGRCSRKEKPFLFEIVANKRNGLDVDKFDYIARDTHAIDMKVNLSLTRLIHSARVIKDEICYHIKDANQIYELCHTRFSLHKRVYSHKTAKAIEYMLIDALLAAEPHMKFARDIFDPKRYLHLTDDIRIRIEASESPELQSARDILNRIHRRDLYRMVDWKVFPWAFQHDCREIFTPEKIVRAAQAEERMPQVKDEAQYRALIEELNPEHVIVDISMMHYGMKDKNPLDTVSFYSKHKPDNSGKAHPHDVSLLMPAEFGELLLRIYTKEKRFARIVRDAYNMILHDVLTEQGKNDDPLADDDVLTPPHEEERPSTPPRKKGPMARVQSASGCLISDRTPLSQNNFTEVPQYHGAQNTSPSSRTKYKGSGLKREREDGSRSPPTKKKARP</sequence>
<dbReference type="SMART" id="SM00471">
    <property type="entry name" value="HDc"/>
    <property type="match status" value="1"/>
</dbReference>
<accession>A0ABQ8KWZ0</accession>
<dbReference type="PANTHER" id="PTHR11373">
    <property type="entry name" value="DEOXYNUCLEOSIDE TRIPHOSPHATE TRIPHOSPHOHYDROLASE"/>
    <property type="match status" value="1"/>
</dbReference>
<dbReference type="InterPro" id="IPR006674">
    <property type="entry name" value="HD_domain"/>
</dbReference>
<dbReference type="PANTHER" id="PTHR11373:SF4">
    <property type="entry name" value="DEOXYNUCLEOSIDE TRIPHOSPHATE TRIPHOSPHOHYDROLASE SAMHD1"/>
    <property type="match status" value="1"/>
</dbReference>
<dbReference type="CDD" id="cd00077">
    <property type="entry name" value="HDc"/>
    <property type="match status" value="1"/>
</dbReference>
<dbReference type="InterPro" id="IPR050135">
    <property type="entry name" value="dGTPase-like"/>
</dbReference>
<feature type="region of interest" description="Disordered" evidence="1">
    <location>
        <begin position="468"/>
        <end position="565"/>
    </location>
</feature>
<comment type="caution">
    <text evidence="3">The sequence shown here is derived from an EMBL/GenBank/DDBJ whole genome shotgun (WGS) entry which is preliminary data.</text>
</comment>
<dbReference type="Gene3D" id="1.10.3210.10">
    <property type="entry name" value="Hypothetical protein af1432"/>
    <property type="match status" value="1"/>
</dbReference>